<evidence type="ECO:0000313" key="2">
    <source>
        <dbReference type="EMBL" id="SKA38772.1"/>
    </source>
</evidence>
<dbReference type="Gene3D" id="1.20.1290.10">
    <property type="entry name" value="AhpD-like"/>
    <property type="match status" value="1"/>
</dbReference>
<evidence type="ECO:0000259" key="1">
    <source>
        <dbReference type="Pfam" id="PF02627"/>
    </source>
</evidence>
<dbReference type="InterPro" id="IPR003779">
    <property type="entry name" value="CMD-like"/>
</dbReference>
<evidence type="ECO:0000313" key="3">
    <source>
        <dbReference type="Proteomes" id="UP000190092"/>
    </source>
</evidence>
<dbReference type="PANTHER" id="PTHR33930">
    <property type="entry name" value="ALKYL HYDROPEROXIDE REDUCTASE AHPD"/>
    <property type="match status" value="1"/>
</dbReference>
<organism evidence="2 3">
    <name type="scientific">Enhydrobacter aerosaccus</name>
    <dbReference type="NCBI Taxonomy" id="225324"/>
    <lineage>
        <taxon>Bacteria</taxon>
        <taxon>Pseudomonadati</taxon>
        <taxon>Pseudomonadota</taxon>
        <taxon>Alphaproteobacteria</taxon>
        <taxon>Hyphomicrobiales</taxon>
        <taxon>Enhydrobacter</taxon>
    </lineage>
</organism>
<dbReference type="InterPro" id="IPR029032">
    <property type="entry name" value="AhpD-like"/>
</dbReference>
<dbReference type="STRING" id="225324.SAMN02745126_06100"/>
<reference evidence="3" key="1">
    <citation type="submission" date="2017-02" db="EMBL/GenBank/DDBJ databases">
        <authorList>
            <person name="Varghese N."/>
            <person name="Submissions S."/>
        </authorList>
    </citation>
    <scope>NUCLEOTIDE SEQUENCE [LARGE SCALE GENOMIC DNA]</scope>
    <source>
        <strain evidence="3">ATCC 27094</strain>
    </source>
</reference>
<proteinExistence type="predicted"/>
<keyword evidence="3" id="KW-1185">Reference proteome</keyword>
<dbReference type="Proteomes" id="UP000190092">
    <property type="component" value="Unassembled WGS sequence"/>
</dbReference>
<dbReference type="Pfam" id="PF02627">
    <property type="entry name" value="CMD"/>
    <property type="match status" value="1"/>
</dbReference>
<dbReference type="SUPFAM" id="SSF69118">
    <property type="entry name" value="AhpD-like"/>
    <property type="match status" value="1"/>
</dbReference>
<name>A0A1T4TE86_9HYPH</name>
<accession>A0A1T4TE86</accession>
<dbReference type="EMBL" id="FUWJ01000016">
    <property type="protein sequence ID" value="SKA38772.1"/>
    <property type="molecule type" value="Genomic_DNA"/>
</dbReference>
<feature type="domain" description="Carboxymuconolactone decarboxylase-like" evidence="1">
    <location>
        <begin position="37"/>
        <end position="103"/>
    </location>
</feature>
<dbReference type="OrthoDB" id="3824300at2"/>
<dbReference type="AlphaFoldDB" id="A0A1T4TE86"/>
<gene>
    <name evidence="2" type="ORF">SAMN02745126_06100</name>
</gene>
<protein>
    <submittedName>
        <fullName evidence="2">Carboxymuconolactone decarboxylase family protein</fullName>
    </submittedName>
</protein>
<sequence>MPDTIDKTSITPVTDRLRATGNFNPAWKEMAELDPVWLEKFLDMGMKPIASGVLDPKTLEFLAIAVDASCTHLYAPGVRRHIRKALELGATQEEIMAVLQCVAVLGIHSCALGVPILVEELTAHEARKRSDKR</sequence>
<dbReference type="PANTHER" id="PTHR33930:SF2">
    <property type="entry name" value="BLR3452 PROTEIN"/>
    <property type="match status" value="1"/>
</dbReference>
<dbReference type="RefSeq" id="WP_085937834.1">
    <property type="nucleotide sequence ID" value="NZ_FUWJ01000016.1"/>
</dbReference>
<dbReference type="GO" id="GO:0051920">
    <property type="term" value="F:peroxiredoxin activity"/>
    <property type="evidence" value="ECO:0007669"/>
    <property type="project" value="InterPro"/>
</dbReference>